<dbReference type="InParanoid" id="A0A1X2H2J4"/>
<sequence length="318" mass="35752">MRIDILHSNNVLPSKMAVLKQYACQDIIHDDAGSLDTTTAFTERHIAIERLPDELLLHILLQPVIDLKTLCAMTRTTPRLRFLVMGILRTYKLPHISFATATEQEGRCKATVQYVFDSLDERTLCARFVPLKSAPKRYRHDTTAAVPILRHMLLSDDGLAFPSCVEQEDRRPKRQGSWITVDSQDSGEGVKSEKSSHAEESRPVKRSSNRRVLPIKSTGAHEIHSNQRLPTVNGSSCPAWQMMYYVSADGSAPPADAVGTHASLLPQNKRGASHGERYLTPLCLTIHLSLMYQSAKKKRSPPHSWSMQAMRWVKSTFL</sequence>
<dbReference type="EMBL" id="MCGN01000010">
    <property type="protein sequence ID" value="ORY91946.1"/>
    <property type="molecule type" value="Genomic_DNA"/>
</dbReference>
<accession>A0A1X2H2J4</accession>
<dbReference type="OrthoDB" id="2266906at2759"/>
<name>A0A1X2H2J4_SYNRA</name>
<evidence type="ECO:0000256" key="1">
    <source>
        <dbReference type="SAM" id="MobiDB-lite"/>
    </source>
</evidence>
<feature type="compositionally biased region" description="Basic and acidic residues" evidence="1">
    <location>
        <begin position="188"/>
        <end position="203"/>
    </location>
</feature>
<gene>
    <name evidence="2" type="ORF">BCR43DRAFT_497534</name>
</gene>
<evidence type="ECO:0000313" key="3">
    <source>
        <dbReference type="Proteomes" id="UP000242180"/>
    </source>
</evidence>
<dbReference type="OMA" id="HISFATA"/>
<feature type="region of interest" description="Disordered" evidence="1">
    <location>
        <begin position="167"/>
        <end position="229"/>
    </location>
</feature>
<reference evidence="2 3" key="1">
    <citation type="submission" date="2016-07" db="EMBL/GenBank/DDBJ databases">
        <title>Pervasive Adenine N6-methylation of Active Genes in Fungi.</title>
        <authorList>
            <consortium name="DOE Joint Genome Institute"/>
            <person name="Mondo S.J."/>
            <person name="Dannebaum R.O."/>
            <person name="Kuo R.C."/>
            <person name="Labutti K."/>
            <person name="Haridas S."/>
            <person name="Kuo A."/>
            <person name="Salamov A."/>
            <person name="Ahrendt S.R."/>
            <person name="Lipzen A."/>
            <person name="Sullivan W."/>
            <person name="Andreopoulos W.B."/>
            <person name="Clum A."/>
            <person name="Lindquist E."/>
            <person name="Daum C."/>
            <person name="Ramamoorthy G.K."/>
            <person name="Gryganskyi A."/>
            <person name="Culley D."/>
            <person name="Magnuson J.K."/>
            <person name="James T.Y."/>
            <person name="O'Malley M.A."/>
            <person name="Stajich J.E."/>
            <person name="Spatafora J.W."/>
            <person name="Visel A."/>
            <person name="Grigoriev I.V."/>
        </authorList>
    </citation>
    <scope>NUCLEOTIDE SEQUENCE [LARGE SCALE GENOMIC DNA]</scope>
    <source>
        <strain evidence="2 3">NRRL 2496</strain>
    </source>
</reference>
<protein>
    <recommendedName>
        <fullName evidence="4">F-box domain-containing protein</fullName>
    </recommendedName>
</protein>
<evidence type="ECO:0000313" key="2">
    <source>
        <dbReference type="EMBL" id="ORY91946.1"/>
    </source>
</evidence>
<dbReference type="AlphaFoldDB" id="A0A1X2H2J4"/>
<evidence type="ECO:0008006" key="4">
    <source>
        <dbReference type="Google" id="ProtNLM"/>
    </source>
</evidence>
<keyword evidence="3" id="KW-1185">Reference proteome</keyword>
<organism evidence="2 3">
    <name type="scientific">Syncephalastrum racemosum</name>
    <name type="common">Filamentous fungus</name>
    <dbReference type="NCBI Taxonomy" id="13706"/>
    <lineage>
        <taxon>Eukaryota</taxon>
        <taxon>Fungi</taxon>
        <taxon>Fungi incertae sedis</taxon>
        <taxon>Mucoromycota</taxon>
        <taxon>Mucoromycotina</taxon>
        <taxon>Mucoromycetes</taxon>
        <taxon>Mucorales</taxon>
        <taxon>Syncephalastraceae</taxon>
        <taxon>Syncephalastrum</taxon>
    </lineage>
</organism>
<proteinExistence type="predicted"/>
<dbReference type="Proteomes" id="UP000242180">
    <property type="component" value="Unassembled WGS sequence"/>
</dbReference>
<comment type="caution">
    <text evidence="2">The sequence shown here is derived from an EMBL/GenBank/DDBJ whole genome shotgun (WGS) entry which is preliminary data.</text>
</comment>
<feature type="compositionally biased region" description="Polar residues" evidence="1">
    <location>
        <begin position="177"/>
        <end position="186"/>
    </location>
</feature>